<keyword evidence="8" id="KW-1185">Reference proteome</keyword>
<dbReference type="Pfam" id="PF00903">
    <property type="entry name" value="Glyoxalase"/>
    <property type="match status" value="1"/>
</dbReference>
<evidence type="ECO:0000256" key="1">
    <source>
        <dbReference type="ARBA" id="ARBA00005877"/>
    </source>
</evidence>
<dbReference type="SUPFAM" id="SSF54593">
    <property type="entry name" value="Glyoxalase/Bleomycin resistance protein/Dihydroxybiphenyl dioxygenase"/>
    <property type="match status" value="1"/>
</dbReference>
<evidence type="ECO:0000256" key="2">
    <source>
        <dbReference type="ARBA" id="ARBA00022723"/>
    </source>
</evidence>
<dbReference type="PROSITE" id="PS51819">
    <property type="entry name" value="VOC"/>
    <property type="match status" value="2"/>
</dbReference>
<dbReference type="GO" id="GO:0003868">
    <property type="term" value="F:4-hydroxyphenylpyruvate dioxygenase activity"/>
    <property type="evidence" value="ECO:0007669"/>
    <property type="project" value="InterPro"/>
</dbReference>
<dbReference type="InParanoid" id="A0A1I5P5Y4"/>
<keyword evidence="7" id="KW-0670">Pyruvate</keyword>
<protein>
    <submittedName>
        <fullName evidence="7">4-hydroxyphenylpyruvate dioxygenase</fullName>
    </submittedName>
</protein>
<dbReference type="CDD" id="cd08342">
    <property type="entry name" value="HPPD_N_like"/>
    <property type="match status" value="1"/>
</dbReference>
<organism evidence="7 8">
    <name type="scientific">Actinomadura madurae</name>
    <dbReference type="NCBI Taxonomy" id="1993"/>
    <lineage>
        <taxon>Bacteria</taxon>
        <taxon>Bacillati</taxon>
        <taxon>Actinomycetota</taxon>
        <taxon>Actinomycetes</taxon>
        <taxon>Streptosporangiales</taxon>
        <taxon>Thermomonosporaceae</taxon>
        <taxon>Actinomadura</taxon>
    </lineage>
</organism>
<dbReference type="InterPro" id="IPR004360">
    <property type="entry name" value="Glyas_Fos-R_dOase_dom"/>
</dbReference>
<feature type="domain" description="VOC" evidence="6">
    <location>
        <begin position="5"/>
        <end position="135"/>
    </location>
</feature>
<dbReference type="PANTHER" id="PTHR11959">
    <property type="entry name" value="4-HYDROXYPHENYLPYRUVATE DIOXYGENASE"/>
    <property type="match status" value="1"/>
</dbReference>
<dbReference type="InterPro" id="IPR005956">
    <property type="entry name" value="4OHPhenylPyrv_dOase"/>
</dbReference>
<name>A0A1I5P5Y4_9ACTN</name>
<evidence type="ECO:0000259" key="6">
    <source>
        <dbReference type="PROSITE" id="PS51819"/>
    </source>
</evidence>
<dbReference type="InterPro" id="IPR029068">
    <property type="entry name" value="Glyas_Bleomycin-R_OHBP_Dase"/>
</dbReference>
<reference evidence="7 8" key="1">
    <citation type="submission" date="2016-10" db="EMBL/GenBank/DDBJ databases">
        <authorList>
            <person name="de Groot N.N."/>
        </authorList>
    </citation>
    <scope>NUCLEOTIDE SEQUENCE [LARGE SCALE GENOMIC DNA]</scope>
    <source>
        <strain evidence="7 8">DSM 43067</strain>
    </source>
</reference>
<dbReference type="InterPro" id="IPR041736">
    <property type="entry name" value="4OHPhenylPyrv_dOase_N"/>
</dbReference>
<evidence type="ECO:0000256" key="5">
    <source>
        <dbReference type="PIRSR" id="PIRSR009283-1"/>
    </source>
</evidence>
<keyword evidence="4 5" id="KW-0408">Iron</keyword>
<feature type="binding site" evidence="5">
    <location>
        <position position="244"/>
    </location>
    <ligand>
        <name>Fe cation</name>
        <dbReference type="ChEBI" id="CHEBI:24875"/>
    </ligand>
</feature>
<feature type="binding site" evidence="5">
    <location>
        <position position="164"/>
    </location>
    <ligand>
        <name>Fe cation</name>
        <dbReference type="ChEBI" id="CHEBI:24875"/>
    </ligand>
</feature>
<sequence length="357" mass="38606">MEIRSIDHIELFVEDAEEAATALRDQFGFALAGRGGAHTGLRGCESVLLRQDGITLLLTSATSPDSRAAEYVARHGDGVGVIALRVDDAQAAFAEAVERGAAPVAPPETFGPEGARVCFASVTGFGDVEHRFVSRDLPGGPFAPLIEETGCGRSGWGLVTDVDHIAVCVPAGTLGETVRRYEEVFGLRQIFEERIVVGSQAMDSKVVQSRSERLTLTILEPDVTRDPGQIDAFVAAHDGAGVQHIAFLTEDILTAVAESAERGVRFLTTPPSYYDMLPSRLGPIDVPVEALRELNVLADRDHSGVMLQIFTESRHPRGTLFYELIDRRGARTFGSNNIHALYEAVERRKASDPIAQD</sequence>
<comment type="cofactor">
    <cofactor evidence="5">
        <name>Fe cation</name>
        <dbReference type="ChEBI" id="CHEBI:24875"/>
    </cofactor>
    <text evidence="5">Binds 1 Fe cation per subunit.</text>
</comment>
<dbReference type="GO" id="GO:0046872">
    <property type="term" value="F:metal ion binding"/>
    <property type="evidence" value="ECO:0007669"/>
    <property type="project" value="UniProtKB-KW"/>
</dbReference>
<keyword evidence="7" id="KW-0560">Oxidoreductase</keyword>
<evidence type="ECO:0000313" key="7">
    <source>
        <dbReference type="EMBL" id="SFP29502.1"/>
    </source>
</evidence>
<dbReference type="PANTHER" id="PTHR11959:SF1">
    <property type="entry name" value="4-HYDROXYPHENYLPYRUVATE DIOXYGENASE"/>
    <property type="match status" value="1"/>
</dbReference>
<keyword evidence="7" id="KW-0223">Dioxygenase</keyword>
<dbReference type="CDD" id="cd07250">
    <property type="entry name" value="HPPD_C_like"/>
    <property type="match status" value="1"/>
</dbReference>
<dbReference type="PIRSF" id="PIRSF009283">
    <property type="entry name" value="HPP_dOase"/>
    <property type="match status" value="1"/>
</dbReference>
<evidence type="ECO:0000256" key="4">
    <source>
        <dbReference type="ARBA" id="ARBA00023004"/>
    </source>
</evidence>
<dbReference type="InterPro" id="IPR037523">
    <property type="entry name" value="VOC_core"/>
</dbReference>
<dbReference type="STRING" id="1993.SAMN04489713_11312"/>
<dbReference type="InterPro" id="IPR041735">
    <property type="entry name" value="4OHPhenylPyrv_dOase_C"/>
</dbReference>
<dbReference type="Pfam" id="PF13669">
    <property type="entry name" value="Glyoxalase_4"/>
    <property type="match status" value="1"/>
</dbReference>
<accession>A0A1I5P5Y4</accession>
<dbReference type="NCBIfam" id="TIGR01263">
    <property type="entry name" value="4HPPD"/>
    <property type="match status" value="1"/>
</dbReference>
<dbReference type="EMBL" id="FOVH01000013">
    <property type="protein sequence ID" value="SFP29502.1"/>
    <property type="molecule type" value="Genomic_DNA"/>
</dbReference>
<dbReference type="Proteomes" id="UP000183413">
    <property type="component" value="Unassembled WGS sequence"/>
</dbReference>
<dbReference type="eggNOG" id="COG3185">
    <property type="taxonomic scope" value="Bacteria"/>
</dbReference>
<evidence type="ECO:0000256" key="3">
    <source>
        <dbReference type="ARBA" id="ARBA00022737"/>
    </source>
</evidence>
<feature type="binding site" evidence="5">
    <location>
        <position position="323"/>
    </location>
    <ligand>
        <name>Fe cation</name>
        <dbReference type="ChEBI" id="CHEBI:24875"/>
    </ligand>
</feature>
<gene>
    <name evidence="7" type="ORF">SAMN04489713_11312</name>
</gene>
<feature type="domain" description="VOC" evidence="6">
    <location>
        <begin position="161"/>
        <end position="312"/>
    </location>
</feature>
<dbReference type="GeneID" id="99657031"/>
<evidence type="ECO:0000313" key="8">
    <source>
        <dbReference type="Proteomes" id="UP000183413"/>
    </source>
</evidence>
<dbReference type="RefSeq" id="WP_075023187.1">
    <property type="nucleotide sequence ID" value="NZ_CP083237.1"/>
</dbReference>
<dbReference type="GO" id="GO:0006572">
    <property type="term" value="P:L-tyrosine catabolic process"/>
    <property type="evidence" value="ECO:0007669"/>
    <property type="project" value="TreeGrafter"/>
</dbReference>
<comment type="similarity">
    <text evidence="1">Belongs to the 4HPPD family.</text>
</comment>
<keyword evidence="3" id="KW-0677">Repeat</keyword>
<dbReference type="AlphaFoldDB" id="A0A1I5P5Y4"/>
<keyword evidence="2 5" id="KW-0479">Metal-binding</keyword>
<dbReference type="Gene3D" id="3.10.180.10">
    <property type="entry name" value="2,3-Dihydroxybiphenyl 1,2-Dioxygenase, domain 1"/>
    <property type="match status" value="2"/>
</dbReference>
<proteinExistence type="inferred from homology"/>